<evidence type="ECO:0000256" key="1">
    <source>
        <dbReference type="SAM" id="MobiDB-lite"/>
    </source>
</evidence>
<dbReference type="InterPro" id="IPR049472">
    <property type="entry name" value="MRNIP_N"/>
</dbReference>
<accession>A0AAV5L5Q0</accession>
<comment type="caution">
    <text evidence="3">The sequence shown here is derived from an EMBL/GenBank/DDBJ whole genome shotgun (WGS) entry which is preliminary data.</text>
</comment>
<dbReference type="GO" id="GO:0003682">
    <property type="term" value="F:chromatin binding"/>
    <property type="evidence" value="ECO:0007669"/>
    <property type="project" value="TreeGrafter"/>
</dbReference>
<dbReference type="Pfam" id="PF15749">
    <property type="entry name" value="MRNIP"/>
    <property type="match status" value="1"/>
</dbReference>
<evidence type="ECO:0000313" key="3">
    <source>
        <dbReference type="EMBL" id="GKV32477.1"/>
    </source>
</evidence>
<dbReference type="GO" id="GO:0007095">
    <property type="term" value="P:mitotic G2 DNA damage checkpoint signaling"/>
    <property type="evidence" value="ECO:0007669"/>
    <property type="project" value="TreeGrafter"/>
</dbReference>
<name>A0AAV5L5Q0_9ROSI</name>
<feature type="domain" description="MRN complex-interacting protein N-terminal" evidence="2">
    <location>
        <begin position="9"/>
        <end position="72"/>
    </location>
</feature>
<dbReference type="EMBL" id="BPVZ01000095">
    <property type="protein sequence ID" value="GKV32477.1"/>
    <property type="molecule type" value="Genomic_DNA"/>
</dbReference>
<dbReference type="PANTHER" id="PTHR15863">
    <property type="entry name" value="MRN COMPLEX-INTERACTING PROTEIN"/>
    <property type="match status" value="1"/>
</dbReference>
<dbReference type="Proteomes" id="UP001054252">
    <property type="component" value="Unassembled WGS sequence"/>
</dbReference>
<sequence length="267" mass="30483">MSTTIFVALQCCQCSTMQVKQRKKSSNKWTCVVCNQKQSVRKVFAQGPMAKDLRLFVQSFNMSRKIADENQPAVSVTDIDEGDGGHRMVLGDQRKRRTDWTEYLDAEDHQEQLVTQEEEGGDFEPKFAMELPKEMFKRPKLRNYGGGEGGRDSYKPVFSKRKRNAISQDEKPMDCQKMKDNRRIGASQRGKCESMAETHKELRTWESKTAGAASKWNAYITQEDDDGLRFRGGKTAADQIMCEWGNASLESNADDQKVEDDIHPDFL</sequence>
<protein>
    <recommendedName>
        <fullName evidence="2">MRN complex-interacting protein N-terminal domain-containing protein</fullName>
    </recommendedName>
</protein>
<dbReference type="GO" id="GO:0005634">
    <property type="term" value="C:nucleus"/>
    <property type="evidence" value="ECO:0007669"/>
    <property type="project" value="TreeGrafter"/>
</dbReference>
<proteinExistence type="predicted"/>
<dbReference type="PANTHER" id="PTHR15863:SF2">
    <property type="entry name" value="MRN COMPLEX-INTERACTING PROTEIN"/>
    <property type="match status" value="1"/>
</dbReference>
<evidence type="ECO:0000313" key="4">
    <source>
        <dbReference type="Proteomes" id="UP001054252"/>
    </source>
</evidence>
<dbReference type="AlphaFoldDB" id="A0AAV5L5Q0"/>
<gene>
    <name evidence="3" type="ORF">SLEP1_g41080</name>
</gene>
<keyword evidence="4" id="KW-1185">Reference proteome</keyword>
<organism evidence="3 4">
    <name type="scientific">Rubroshorea leprosula</name>
    <dbReference type="NCBI Taxonomy" id="152421"/>
    <lineage>
        <taxon>Eukaryota</taxon>
        <taxon>Viridiplantae</taxon>
        <taxon>Streptophyta</taxon>
        <taxon>Embryophyta</taxon>
        <taxon>Tracheophyta</taxon>
        <taxon>Spermatophyta</taxon>
        <taxon>Magnoliopsida</taxon>
        <taxon>eudicotyledons</taxon>
        <taxon>Gunneridae</taxon>
        <taxon>Pentapetalae</taxon>
        <taxon>rosids</taxon>
        <taxon>malvids</taxon>
        <taxon>Malvales</taxon>
        <taxon>Dipterocarpaceae</taxon>
        <taxon>Rubroshorea</taxon>
    </lineage>
</organism>
<feature type="region of interest" description="Disordered" evidence="1">
    <location>
        <begin position="248"/>
        <end position="267"/>
    </location>
</feature>
<evidence type="ECO:0000259" key="2">
    <source>
        <dbReference type="Pfam" id="PF15749"/>
    </source>
</evidence>
<feature type="compositionally biased region" description="Basic and acidic residues" evidence="1">
    <location>
        <begin position="254"/>
        <end position="267"/>
    </location>
</feature>
<dbReference type="InterPro" id="IPR032739">
    <property type="entry name" value="MRNIP"/>
</dbReference>
<reference evidence="3 4" key="1">
    <citation type="journal article" date="2021" name="Commun. Biol.">
        <title>The genome of Shorea leprosula (Dipterocarpaceae) highlights the ecological relevance of drought in aseasonal tropical rainforests.</title>
        <authorList>
            <person name="Ng K.K.S."/>
            <person name="Kobayashi M.J."/>
            <person name="Fawcett J.A."/>
            <person name="Hatakeyama M."/>
            <person name="Paape T."/>
            <person name="Ng C.H."/>
            <person name="Ang C.C."/>
            <person name="Tnah L.H."/>
            <person name="Lee C.T."/>
            <person name="Nishiyama T."/>
            <person name="Sese J."/>
            <person name="O'Brien M.J."/>
            <person name="Copetti D."/>
            <person name="Mohd Noor M.I."/>
            <person name="Ong R.C."/>
            <person name="Putra M."/>
            <person name="Sireger I.Z."/>
            <person name="Indrioko S."/>
            <person name="Kosugi Y."/>
            <person name="Izuno A."/>
            <person name="Isagi Y."/>
            <person name="Lee S.L."/>
            <person name="Shimizu K.K."/>
        </authorList>
    </citation>
    <scope>NUCLEOTIDE SEQUENCE [LARGE SCALE GENOMIC DNA]</scope>
    <source>
        <strain evidence="3">214</strain>
    </source>
</reference>